<dbReference type="SUPFAM" id="SSF103473">
    <property type="entry name" value="MFS general substrate transporter"/>
    <property type="match status" value="1"/>
</dbReference>
<feature type="transmembrane region" description="Helical" evidence="6">
    <location>
        <begin position="370"/>
        <end position="390"/>
    </location>
</feature>
<dbReference type="Proteomes" id="UP001164693">
    <property type="component" value="Chromosome"/>
</dbReference>
<feature type="transmembrane region" description="Helical" evidence="6">
    <location>
        <begin position="311"/>
        <end position="333"/>
    </location>
</feature>
<proteinExistence type="predicted"/>
<feature type="transmembrane region" description="Helical" evidence="6">
    <location>
        <begin position="150"/>
        <end position="170"/>
    </location>
</feature>
<organism evidence="8 9">
    <name type="scientific">Jatrophihabitans cynanchi</name>
    <dbReference type="NCBI Taxonomy" id="2944128"/>
    <lineage>
        <taxon>Bacteria</taxon>
        <taxon>Bacillati</taxon>
        <taxon>Actinomycetota</taxon>
        <taxon>Actinomycetes</taxon>
        <taxon>Jatrophihabitantales</taxon>
        <taxon>Jatrophihabitantaceae</taxon>
        <taxon>Jatrophihabitans</taxon>
    </lineage>
</organism>
<comment type="subcellular location">
    <subcellularLocation>
        <location evidence="1">Cell membrane</location>
        <topology evidence="1">Multi-pass membrane protein</topology>
    </subcellularLocation>
</comment>
<feature type="transmembrane region" description="Helical" evidence="6">
    <location>
        <begin position="215"/>
        <end position="233"/>
    </location>
</feature>
<feature type="domain" description="Major facilitator superfamily (MFS) profile" evidence="7">
    <location>
        <begin position="27"/>
        <end position="468"/>
    </location>
</feature>
<dbReference type="InterPro" id="IPR036259">
    <property type="entry name" value="MFS_trans_sf"/>
</dbReference>
<feature type="transmembrane region" description="Helical" evidence="6">
    <location>
        <begin position="125"/>
        <end position="143"/>
    </location>
</feature>
<dbReference type="PANTHER" id="PTHR42718">
    <property type="entry name" value="MAJOR FACILITATOR SUPERFAMILY MULTIDRUG TRANSPORTER MFSC"/>
    <property type="match status" value="1"/>
</dbReference>
<dbReference type="Gene3D" id="1.20.1250.20">
    <property type="entry name" value="MFS general substrate transporter like domains"/>
    <property type="match status" value="1"/>
</dbReference>
<evidence type="ECO:0000256" key="6">
    <source>
        <dbReference type="SAM" id="Phobius"/>
    </source>
</evidence>
<keyword evidence="4 6" id="KW-0472">Membrane</keyword>
<keyword evidence="2 6" id="KW-0812">Transmembrane</keyword>
<dbReference type="InterPro" id="IPR020846">
    <property type="entry name" value="MFS_dom"/>
</dbReference>
<keyword evidence="9" id="KW-1185">Reference proteome</keyword>
<evidence type="ECO:0000256" key="1">
    <source>
        <dbReference type="ARBA" id="ARBA00004651"/>
    </source>
</evidence>
<evidence type="ECO:0000256" key="4">
    <source>
        <dbReference type="ARBA" id="ARBA00023136"/>
    </source>
</evidence>
<evidence type="ECO:0000259" key="7">
    <source>
        <dbReference type="PROSITE" id="PS50850"/>
    </source>
</evidence>
<dbReference type="Gene3D" id="1.20.1720.10">
    <property type="entry name" value="Multidrug resistance protein D"/>
    <property type="match status" value="1"/>
</dbReference>
<dbReference type="RefSeq" id="WP_269445472.1">
    <property type="nucleotide sequence ID" value="NZ_CP097463.1"/>
</dbReference>
<protein>
    <submittedName>
        <fullName evidence="8">MFS transporter</fullName>
    </submittedName>
</protein>
<sequence length="485" mass="48325">MNRLTLDRVEPTPAEGVGERSSRLAPTLAIVAAGTFLALVTYTGPLGNLPTVARALAAGANGQTWILSSTSVALAAVLLTAGALADDHGRRRVFVAGNALIAAGSLACALATSTAPFILGRLVEGVGSAGIVASSLGLVAALARTPADRAMISGVWGASVGGGIAAGPVITGFLDELHLWRGFYALLALGTVALALVAQRVAAESVAPTPRPVDLPGAGALGLALVLALVALTEGRDGLTPWVATAGGGALAAAALFVVVERRRRAPMLELHLFRDRQFTGATVAALGTGIGVIGVMSFSCNFFITELGLSSLGAALLLLAWSGASTGAALLARCLPPALQGPRQLTLGLAGVAVGELAMVGAVPGPVWHLVPGLAVAGVASGVLNAGLGRQAVATVPPERASVGSGANNTARYLGSSIGVTLVVIVATRTGAGSRPGFAGWNHALILSACAALVTAVVVAALTRRENSSSRNPRGTRITATPRT</sequence>
<feature type="compositionally biased region" description="Polar residues" evidence="5">
    <location>
        <begin position="470"/>
        <end position="485"/>
    </location>
</feature>
<feature type="transmembrane region" description="Helical" evidence="6">
    <location>
        <begin position="345"/>
        <end position="364"/>
    </location>
</feature>
<reference evidence="8" key="1">
    <citation type="submission" date="2022-05" db="EMBL/GenBank/DDBJ databases">
        <title>Jatrophihabitans sp. SB3-54 whole genome sequence.</title>
        <authorList>
            <person name="Suh M.K."/>
            <person name="Eom M.K."/>
            <person name="Kim J.S."/>
            <person name="Kim H.S."/>
            <person name="Do H.E."/>
            <person name="Shin Y.K."/>
            <person name="Lee J.-S."/>
        </authorList>
    </citation>
    <scope>NUCLEOTIDE SEQUENCE</scope>
    <source>
        <strain evidence="8">SB3-54</strain>
    </source>
</reference>
<dbReference type="Pfam" id="PF07690">
    <property type="entry name" value="MFS_1"/>
    <property type="match status" value="1"/>
</dbReference>
<feature type="transmembrane region" description="Helical" evidence="6">
    <location>
        <begin position="239"/>
        <end position="260"/>
    </location>
</feature>
<evidence type="ECO:0000256" key="2">
    <source>
        <dbReference type="ARBA" id="ARBA00022692"/>
    </source>
</evidence>
<evidence type="ECO:0000313" key="8">
    <source>
        <dbReference type="EMBL" id="WAX58931.1"/>
    </source>
</evidence>
<feature type="transmembrane region" description="Helical" evidence="6">
    <location>
        <begin position="97"/>
        <end position="119"/>
    </location>
</feature>
<gene>
    <name evidence="8" type="ORF">M6B22_09260</name>
</gene>
<feature type="transmembrane region" description="Helical" evidence="6">
    <location>
        <begin position="281"/>
        <end position="305"/>
    </location>
</feature>
<keyword evidence="3 6" id="KW-1133">Transmembrane helix</keyword>
<feature type="transmembrane region" description="Helical" evidence="6">
    <location>
        <begin position="64"/>
        <end position="85"/>
    </location>
</feature>
<feature type="transmembrane region" description="Helical" evidence="6">
    <location>
        <begin position="182"/>
        <end position="203"/>
    </location>
</feature>
<name>A0ABY7K256_9ACTN</name>
<dbReference type="PROSITE" id="PS50850">
    <property type="entry name" value="MFS"/>
    <property type="match status" value="1"/>
</dbReference>
<dbReference type="EMBL" id="CP097463">
    <property type="protein sequence ID" value="WAX58931.1"/>
    <property type="molecule type" value="Genomic_DNA"/>
</dbReference>
<dbReference type="PANTHER" id="PTHR42718:SF49">
    <property type="entry name" value="EXPORT PROTEIN"/>
    <property type="match status" value="1"/>
</dbReference>
<accession>A0ABY7K256</accession>
<feature type="transmembrane region" description="Helical" evidence="6">
    <location>
        <begin position="441"/>
        <end position="463"/>
    </location>
</feature>
<dbReference type="InterPro" id="IPR011701">
    <property type="entry name" value="MFS"/>
</dbReference>
<evidence type="ECO:0000313" key="9">
    <source>
        <dbReference type="Proteomes" id="UP001164693"/>
    </source>
</evidence>
<evidence type="ECO:0000256" key="3">
    <source>
        <dbReference type="ARBA" id="ARBA00022989"/>
    </source>
</evidence>
<feature type="transmembrane region" description="Helical" evidence="6">
    <location>
        <begin position="24"/>
        <end position="44"/>
    </location>
</feature>
<feature type="transmembrane region" description="Helical" evidence="6">
    <location>
        <begin position="411"/>
        <end position="429"/>
    </location>
</feature>
<evidence type="ECO:0000256" key="5">
    <source>
        <dbReference type="SAM" id="MobiDB-lite"/>
    </source>
</evidence>
<feature type="region of interest" description="Disordered" evidence="5">
    <location>
        <begin position="466"/>
        <end position="485"/>
    </location>
</feature>